<sequence length="90" mass="10588">MVSLIFQMGILIKIAGVLFVLLKYNIIDEYEDQIEKLRVIQEANPDIVFEIALECPQEFSEIAKRCLLKIPRIKRIRLEKSSILICFSWF</sequence>
<evidence type="ECO:0000313" key="3">
    <source>
        <dbReference type="Proteomes" id="UP000185544"/>
    </source>
</evidence>
<reference evidence="2 3" key="1">
    <citation type="submission" date="2016-08" db="EMBL/GenBank/DDBJ databases">
        <title>Identification and validation of antigenic proteins from Pajaroellobacter abortibovis using de-novo genome sequence assembly and reverse vaccinology.</title>
        <authorList>
            <person name="Welly B.T."/>
            <person name="Miller M.R."/>
            <person name="Stott J.L."/>
            <person name="Blanchard M.T."/>
            <person name="Islas-Trejo A.D."/>
            <person name="O'Rourke S.M."/>
            <person name="Young A.E."/>
            <person name="Medrano J.F."/>
            <person name="Van Eenennaam A.L."/>
        </authorList>
    </citation>
    <scope>NUCLEOTIDE SEQUENCE [LARGE SCALE GENOMIC DNA]</scope>
    <source>
        <strain evidence="2 3">BTF92-0548A/99-0131</strain>
    </source>
</reference>
<dbReference type="KEGG" id="pabo:BCY86_07190"/>
<dbReference type="AlphaFoldDB" id="A0A1L6MY41"/>
<keyword evidence="3" id="KW-1185">Reference proteome</keyword>
<dbReference type="Proteomes" id="UP000185544">
    <property type="component" value="Chromosome"/>
</dbReference>
<name>A0A1L6MY41_9BACT</name>
<feature type="transmembrane region" description="Helical" evidence="1">
    <location>
        <begin position="6"/>
        <end position="26"/>
    </location>
</feature>
<proteinExistence type="predicted"/>
<keyword evidence="1" id="KW-0812">Transmembrane</keyword>
<accession>A0A1L6MY41</accession>
<evidence type="ECO:0000313" key="2">
    <source>
        <dbReference type="EMBL" id="APS00483.1"/>
    </source>
</evidence>
<dbReference type="EMBL" id="CP016908">
    <property type="protein sequence ID" value="APS00483.1"/>
    <property type="molecule type" value="Genomic_DNA"/>
</dbReference>
<gene>
    <name evidence="2" type="ORF">BCY86_07190</name>
</gene>
<evidence type="ECO:0000256" key="1">
    <source>
        <dbReference type="SAM" id="Phobius"/>
    </source>
</evidence>
<protein>
    <submittedName>
        <fullName evidence="2">Uncharacterized protein</fullName>
    </submittedName>
</protein>
<organism evidence="2 3">
    <name type="scientific">Pajaroellobacter abortibovis</name>
    <dbReference type="NCBI Taxonomy" id="1882918"/>
    <lineage>
        <taxon>Bacteria</taxon>
        <taxon>Pseudomonadati</taxon>
        <taxon>Myxococcota</taxon>
        <taxon>Polyangia</taxon>
        <taxon>Polyangiales</taxon>
        <taxon>Polyangiaceae</taxon>
    </lineage>
</organism>
<keyword evidence="1" id="KW-1133">Transmembrane helix</keyword>
<keyword evidence="1" id="KW-0472">Membrane</keyword>